<gene>
    <name evidence="1" type="ORF">EH55_04445</name>
</gene>
<accession>A0A073J3F4</accession>
<proteinExistence type="predicted"/>
<keyword evidence="2" id="KW-1185">Reference proteome</keyword>
<dbReference type="Pfam" id="PF01257">
    <property type="entry name" value="2Fe-2S_thioredx"/>
    <property type="match status" value="1"/>
</dbReference>
<evidence type="ECO:0000313" key="1">
    <source>
        <dbReference type="EMBL" id="KEJ92257.1"/>
    </source>
</evidence>
<organism evidence="1 2">
    <name type="scientific">Synergistes jonesii</name>
    <dbReference type="NCBI Taxonomy" id="2754"/>
    <lineage>
        <taxon>Bacteria</taxon>
        <taxon>Thermotogati</taxon>
        <taxon>Synergistota</taxon>
        <taxon>Synergistia</taxon>
        <taxon>Synergistales</taxon>
        <taxon>Synergistaceae</taxon>
        <taxon>Synergistes</taxon>
    </lineage>
</organism>
<dbReference type="GeneID" id="90983554"/>
<dbReference type="Proteomes" id="UP000027665">
    <property type="component" value="Unassembled WGS sequence"/>
</dbReference>
<dbReference type="InterPro" id="IPR036249">
    <property type="entry name" value="Thioredoxin-like_sf"/>
</dbReference>
<dbReference type="eggNOG" id="COG1905">
    <property type="taxonomic scope" value="Bacteria"/>
</dbReference>
<comment type="caution">
    <text evidence="1">The sequence shown here is derived from an EMBL/GenBank/DDBJ whole genome shotgun (WGS) entry which is preliminary data.</text>
</comment>
<evidence type="ECO:0000313" key="2">
    <source>
        <dbReference type="Proteomes" id="UP000027665"/>
    </source>
</evidence>
<dbReference type="AlphaFoldDB" id="A0A073J3F4"/>
<dbReference type="OrthoDB" id="9807975at2"/>
<dbReference type="Gene3D" id="3.40.30.10">
    <property type="entry name" value="Glutaredoxin"/>
    <property type="match status" value="1"/>
</dbReference>
<dbReference type="SUPFAM" id="SSF52833">
    <property type="entry name" value="Thioredoxin-like"/>
    <property type="match status" value="1"/>
</dbReference>
<reference evidence="1 2" key="1">
    <citation type="submission" date="2014-04" db="EMBL/GenBank/DDBJ databases">
        <title>Draft Genome Sequence of Synergistes jonesii.</title>
        <authorList>
            <person name="Coil D.A."/>
            <person name="Eisen J.A."/>
            <person name="Holland-Moritz H.E."/>
        </authorList>
    </citation>
    <scope>NUCLEOTIDE SEQUENCE [LARGE SCALE GENOMIC DNA]</scope>
    <source>
        <strain evidence="1 2">78-1</strain>
    </source>
</reference>
<dbReference type="EMBL" id="JMKI01000031">
    <property type="protein sequence ID" value="KEJ92257.1"/>
    <property type="molecule type" value="Genomic_DNA"/>
</dbReference>
<dbReference type="RefSeq" id="WP_037975973.1">
    <property type="nucleotide sequence ID" value="NZ_CALIAO010000026.1"/>
</dbReference>
<dbReference type="STRING" id="2754.EH55_04445"/>
<sequence length="81" mass="9135">MSVAVKICIGTYCHLRGAYNVLQLFQHEIEERDLHDKIEISGSFCMGHCENGVSVEVDGKIYSVSPESAREFFEGTILKRL</sequence>
<dbReference type="CDD" id="cd02980">
    <property type="entry name" value="TRX_Fd_family"/>
    <property type="match status" value="1"/>
</dbReference>
<protein>
    <submittedName>
        <fullName evidence="1">NADH dehydrogenase</fullName>
    </submittedName>
</protein>
<name>A0A073J3F4_9BACT</name>